<proteinExistence type="predicted"/>
<keyword evidence="6" id="KW-0966">Cell projection</keyword>
<protein>
    <recommendedName>
        <fullName evidence="2">MORN repeat-containing protein 5</fullName>
    </recommendedName>
</protein>
<evidence type="ECO:0000256" key="4">
    <source>
        <dbReference type="ARBA" id="ARBA00022846"/>
    </source>
</evidence>
<gene>
    <name evidence="7" type="primary">MORN5</name>
</gene>
<keyword evidence="3" id="KW-0677">Repeat</keyword>
<reference evidence="7" key="1">
    <citation type="submission" date="2020-03" db="EMBL/GenBank/DDBJ databases">
        <title>Long-read based genome assembly of a Labrador retriever dog.</title>
        <authorList>
            <person name="Eory L."/>
            <person name="Zhang W."/>
            <person name="Schoenebeck J."/>
        </authorList>
    </citation>
    <scope>NUCLEOTIDE SEQUENCE [LARGE SCALE GENOMIC DNA]</scope>
    <source>
        <strain evidence="7">Labrador retriever</strain>
    </source>
</reference>
<reference evidence="7" key="3">
    <citation type="submission" date="2025-09" db="UniProtKB">
        <authorList>
            <consortium name="Ensembl"/>
        </authorList>
    </citation>
    <scope>IDENTIFICATION</scope>
    <source>
        <strain evidence="7">Boxer</strain>
    </source>
</reference>
<dbReference type="InterPro" id="IPR042814">
    <property type="entry name" value="Morn5"/>
</dbReference>
<organism evidence="7 8">
    <name type="scientific">Canis lupus familiaris</name>
    <name type="common">Dog</name>
    <name type="synonym">Canis familiaris</name>
    <dbReference type="NCBI Taxonomy" id="9615"/>
    <lineage>
        <taxon>Eukaryota</taxon>
        <taxon>Metazoa</taxon>
        <taxon>Chordata</taxon>
        <taxon>Craniata</taxon>
        <taxon>Vertebrata</taxon>
        <taxon>Euteleostomi</taxon>
        <taxon>Mammalia</taxon>
        <taxon>Eutheria</taxon>
        <taxon>Laurasiatheria</taxon>
        <taxon>Carnivora</taxon>
        <taxon>Caniformia</taxon>
        <taxon>Canidae</taxon>
        <taxon>Canis</taxon>
    </lineage>
</organism>
<dbReference type="AlphaFoldDB" id="A0A8I3NGF9"/>
<accession>A0A8I3NGF9</accession>
<evidence type="ECO:0000256" key="3">
    <source>
        <dbReference type="ARBA" id="ARBA00022737"/>
    </source>
</evidence>
<comment type="subcellular location">
    <subcellularLocation>
        <location evidence="1">Cell projection</location>
        <location evidence="1">Cilium</location>
        <location evidence="1">Flagellum</location>
    </subcellularLocation>
</comment>
<keyword evidence="5" id="KW-0969">Cilium</keyword>
<dbReference type="PANTHER" id="PTHR46437">
    <property type="entry name" value="MORN REPEAT-CONTAINING PROTEIN 5"/>
    <property type="match status" value="1"/>
</dbReference>
<dbReference type="OrthoDB" id="300500at2759"/>
<dbReference type="Ensembl" id="ENSCAFT00845025088.1">
    <property type="protein sequence ID" value="ENSCAFP00845019738.1"/>
    <property type="gene ID" value="ENSCAFG00845014025.1"/>
</dbReference>
<dbReference type="InterPro" id="IPR003409">
    <property type="entry name" value="MORN"/>
</dbReference>
<dbReference type="Pfam" id="PF02493">
    <property type="entry name" value="MORN"/>
    <property type="match status" value="2"/>
</dbReference>
<evidence type="ECO:0000256" key="6">
    <source>
        <dbReference type="ARBA" id="ARBA00023273"/>
    </source>
</evidence>
<dbReference type="GeneTree" id="ENSGT00390000018089"/>
<reference evidence="7" key="2">
    <citation type="submission" date="2025-08" db="UniProtKB">
        <authorList>
            <consortium name="Ensembl"/>
        </authorList>
    </citation>
    <scope>IDENTIFICATION</scope>
    <source>
        <strain evidence="7">Boxer</strain>
    </source>
</reference>
<dbReference type="Gene3D" id="2.20.110.10">
    <property type="entry name" value="Histone H3 K4-specific methyltransferase SET7/9 N-terminal domain"/>
    <property type="match status" value="1"/>
</dbReference>
<evidence type="ECO:0000313" key="8">
    <source>
        <dbReference type="Proteomes" id="UP000805418"/>
    </source>
</evidence>
<keyword evidence="8" id="KW-1185">Reference proteome</keyword>
<dbReference type="SUPFAM" id="SSF82185">
    <property type="entry name" value="Histone H3 K4-specific methyltransferase SET7/9 N-terminal domain"/>
    <property type="match status" value="1"/>
</dbReference>
<evidence type="ECO:0000256" key="5">
    <source>
        <dbReference type="ARBA" id="ARBA00023069"/>
    </source>
</evidence>
<evidence type="ECO:0000313" key="7">
    <source>
        <dbReference type="Ensembl" id="ENSCAFP00845019738.1"/>
    </source>
</evidence>
<evidence type="ECO:0000256" key="2">
    <source>
        <dbReference type="ARBA" id="ARBA00016322"/>
    </source>
</evidence>
<keyword evidence="4" id="KW-0282">Flagellum</keyword>
<name>A0A8I3NGF9_CANLF</name>
<dbReference type="PANTHER" id="PTHR46437:SF1">
    <property type="entry name" value="MORN REPEAT-CONTAINING PROTEIN 5"/>
    <property type="match status" value="1"/>
</dbReference>
<dbReference type="Proteomes" id="UP000805418">
    <property type="component" value="Chromosome 9"/>
</dbReference>
<dbReference type="GO" id="GO:0031514">
    <property type="term" value="C:motile cilium"/>
    <property type="evidence" value="ECO:0007669"/>
    <property type="project" value="UniProtKB-SubCell"/>
</dbReference>
<sequence>MHQHRAWHLRRASRSVLQSARAVLPSPDGASLTASASFYLCPHSRMSFTRAGTVSPSPGAGITRRLVDDVSWIDELNARFPTRPPVSLSLASRTNRMEGEAEYILPTKTKYVGEMKDGMFHGQGTLYFPSGSRYDAIWEKGLVVKGTYTFSDGLQYDAEHWHYCDSYDRRFYTEICYGLKPAGISQLTNMDPPRKIPQGCYDCGDGFYNPTTRVVKDYRNRFLRNTGMSILTPRDTHLLFSRPHLGVCICVHTRMHLVGKKLLPTKDRNSDLKVSQSGVLMADESIHSRGAKQRTLVVGCECGTKQMKVQISACYPLASI</sequence>
<evidence type="ECO:0000256" key="1">
    <source>
        <dbReference type="ARBA" id="ARBA00004230"/>
    </source>
</evidence>